<dbReference type="EMBL" id="ARXS01000004">
    <property type="protein sequence ID" value="MCU5781716.1"/>
    <property type="molecule type" value="Genomic_DNA"/>
</dbReference>
<gene>
    <name evidence="3" type="ORF">MA04_01016</name>
</gene>
<dbReference type="PANTHER" id="PTHR31528">
    <property type="entry name" value="4-AMINO-5-HYDROXYMETHYL-2-METHYLPYRIMIDINE PHOSPHATE SYNTHASE THI11-RELATED"/>
    <property type="match status" value="1"/>
</dbReference>
<feature type="chain" id="PRO_5047056868" description="SsuA/THI5-like domain-containing protein" evidence="1">
    <location>
        <begin position="24"/>
        <end position="329"/>
    </location>
</feature>
<evidence type="ECO:0000256" key="1">
    <source>
        <dbReference type="SAM" id="SignalP"/>
    </source>
</evidence>
<dbReference type="RefSeq" id="WP_262459674.1">
    <property type="nucleotide sequence ID" value="NZ_ARXS01000004.1"/>
</dbReference>
<dbReference type="InterPro" id="IPR027939">
    <property type="entry name" value="NMT1/THI5"/>
</dbReference>
<proteinExistence type="predicted"/>
<organism evidence="3 4">
    <name type="scientific">Alloalcanivorax balearicus MACL04</name>
    <dbReference type="NCBI Taxonomy" id="1177182"/>
    <lineage>
        <taxon>Bacteria</taxon>
        <taxon>Pseudomonadati</taxon>
        <taxon>Pseudomonadota</taxon>
        <taxon>Gammaproteobacteria</taxon>
        <taxon>Oceanospirillales</taxon>
        <taxon>Alcanivoracaceae</taxon>
        <taxon>Alloalcanivorax</taxon>
    </lineage>
</organism>
<dbReference type="Proteomes" id="UP001064106">
    <property type="component" value="Unassembled WGS sequence"/>
</dbReference>
<comment type="caution">
    <text evidence="3">The sequence shown here is derived from an EMBL/GenBank/DDBJ whole genome shotgun (WGS) entry which is preliminary data.</text>
</comment>
<reference evidence="3" key="1">
    <citation type="submission" date="2012-09" db="EMBL/GenBank/DDBJ databases">
        <title>Genome Sequence of alkane-degrading Bacterium Alcanivorax balearicus MACL04.</title>
        <authorList>
            <person name="Lai Q."/>
            <person name="Shao Z."/>
        </authorList>
    </citation>
    <scope>NUCLEOTIDE SEQUENCE</scope>
    <source>
        <strain evidence="3">MACL04</strain>
    </source>
</reference>
<feature type="domain" description="SsuA/THI5-like" evidence="2">
    <location>
        <begin position="40"/>
        <end position="253"/>
    </location>
</feature>
<keyword evidence="4" id="KW-1185">Reference proteome</keyword>
<evidence type="ECO:0000259" key="2">
    <source>
        <dbReference type="Pfam" id="PF09084"/>
    </source>
</evidence>
<dbReference type="Gene3D" id="3.40.190.10">
    <property type="entry name" value="Periplasmic binding protein-like II"/>
    <property type="match status" value="2"/>
</dbReference>
<evidence type="ECO:0000313" key="3">
    <source>
        <dbReference type="EMBL" id="MCU5781716.1"/>
    </source>
</evidence>
<feature type="signal peptide" evidence="1">
    <location>
        <begin position="1"/>
        <end position="23"/>
    </location>
</feature>
<sequence length="329" mass="35171">MIKRFRRYLLTASLVSMAASAQAADKIRWLNDWLPAGDKAIIYLAVEKGLFAAEDIDVEIMSGRGSSDVVTKLATGAADMGTGGLSALLQAKAGATVPVTAVLSVYTKQPDAVFVSADSGIETLDDLKGKNLATATFSASNVTWPLVLEANGMSPNDVRVTKVDPGAMGPMMSTGRVDGTINWITKLPAFNALMEQAGKEIRVLPWSDYGFDGYGLSVFASDRLIKEKPELVRKVLAIYRQAQKMAIEDPQQAGAALKAKVAEVDAEVVAEEFSASIPLMQNEISERDGAGVFNPILLATTWKWVAKAQDLPEDTLNPADAVSADFISK</sequence>
<accession>A0ABT2QW16</accession>
<evidence type="ECO:0000313" key="4">
    <source>
        <dbReference type="Proteomes" id="UP001064106"/>
    </source>
</evidence>
<dbReference type="PANTHER" id="PTHR31528:SF15">
    <property type="entry name" value="RIBOFLAVIN-BINDING PROTEIN RIBY"/>
    <property type="match status" value="1"/>
</dbReference>
<dbReference type="Pfam" id="PF09084">
    <property type="entry name" value="NMT1"/>
    <property type="match status" value="1"/>
</dbReference>
<keyword evidence="1" id="KW-0732">Signal</keyword>
<dbReference type="InterPro" id="IPR015168">
    <property type="entry name" value="SsuA/THI5"/>
</dbReference>
<name>A0ABT2QW16_9GAMM</name>
<protein>
    <recommendedName>
        <fullName evidence="2">SsuA/THI5-like domain-containing protein</fullName>
    </recommendedName>
</protein>
<dbReference type="SUPFAM" id="SSF53850">
    <property type="entry name" value="Periplasmic binding protein-like II"/>
    <property type="match status" value="1"/>
</dbReference>